<dbReference type="AlphaFoldDB" id="A0A2M3ZXE7"/>
<reference evidence="1" key="1">
    <citation type="submission" date="2018-01" db="EMBL/GenBank/DDBJ databases">
        <title>An insight into the sialome of Amazonian anophelines.</title>
        <authorList>
            <person name="Ribeiro J.M."/>
            <person name="Scarpassa V."/>
            <person name="Calvo E."/>
        </authorList>
    </citation>
    <scope>NUCLEOTIDE SEQUENCE</scope>
    <source>
        <tissue evidence="1">Salivary glands</tissue>
    </source>
</reference>
<protein>
    <submittedName>
        <fullName evidence="1">Putative secreted peptide</fullName>
    </submittedName>
</protein>
<accession>A0A2M3ZXE7</accession>
<organism evidence="1">
    <name type="scientific">Anopheles braziliensis</name>
    <dbReference type="NCBI Taxonomy" id="58242"/>
    <lineage>
        <taxon>Eukaryota</taxon>
        <taxon>Metazoa</taxon>
        <taxon>Ecdysozoa</taxon>
        <taxon>Arthropoda</taxon>
        <taxon>Hexapoda</taxon>
        <taxon>Insecta</taxon>
        <taxon>Pterygota</taxon>
        <taxon>Neoptera</taxon>
        <taxon>Endopterygota</taxon>
        <taxon>Diptera</taxon>
        <taxon>Nematocera</taxon>
        <taxon>Culicoidea</taxon>
        <taxon>Culicidae</taxon>
        <taxon>Anophelinae</taxon>
        <taxon>Anopheles</taxon>
    </lineage>
</organism>
<name>A0A2M3ZXE7_9DIPT</name>
<proteinExistence type="predicted"/>
<dbReference type="EMBL" id="GGFM01012307">
    <property type="protein sequence ID" value="MBW33058.1"/>
    <property type="molecule type" value="Transcribed_RNA"/>
</dbReference>
<evidence type="ECO:0000313" key="1">
    <source>
        <dbReference type="EMBL" id="MBW33058.1"/>
    </source>
</evidence>
<sequence length="74" mass="8217">MRSWMRKPLASLCCNMWHVRARPVLVRTVGSRFGKLPAPVCPCNKHIELLFCAFGAWRSSPSSDLGIKGRSTSG</sequence>